<keyword evidence="2" id="KW-1185">Reference proteome</keyword>
<protein>
    <submittedName>
        <fullName evidence="1">Uncharacterized protein</fullName>
    </submittedName>
</protein>
<dbReference type="Proteomes" id="UP001234178">
    <property type="component" value="Unassembled WGS sequence"/>
</dbReference>
<comment type="caution">
    <text evidence="1">The sequence shown here is derived from an EMBL/GenBank/DDBJ whole genome shotgun (WGS) entry which is preliminary data.</text>
</comment>
<dbReference type="EMBL" id="JAOYFB010000055">
    <property type="protein sequence ID" value="KAK4045717.1"/>
    <property type="molecule type" value="Genomic_DNA"/>
</dbReference>
<reference evidence="1 2" key="1">
    <citation type="journal article" date="2023" name="Nucleic Acids Res.">
        <title>The hologenome of Daphnia magna reveals possible DNA methylation and microbiome-mediated evolution of the host genome.</title>
        <authorList>
            <person name="Chaturvedi A."/>
            <person name="Li X."/>
            <person name="Dhandapani V."/>
            <person name="Marshall H."/>
            <person name="Kissane S."/>
            <person name="Cuenca-Cambronero M."/>
            <person name="Asole G."/>
            <person name="Calvet F."/>
            <person name="Ruiz-Romero M."/>
            <person name="Marangio P."/>
            <person name="Guigo R."/>
            <person name="Rago D."/>
            <person name="Mirbahai L."/>
            <person name="Eastwood N."/>
            <person name="Colbourne J.K."/>
            <person name="Zhou J."/>
            <person name="Mallon E."/>
            <person name="Orsini L."/>
        </authorList>
    </citation>
    <scope>NUCLEOTIDE SEQUENCE [LARGE SCALE GENOMIC DNA]</scope>
    <source>
        <strain evidence="1">LRV0_1</strain>
    </source>
</reference>
<gene>
    <name evidence="1" type="ORF">OUZ56_033589</name>
</gene>
<sequence>MGKIVAFEQFAQLKGARYIASVALHSANLTIRQLKSASHLRSEARGAIIQSSIGQEGKSQTDYILLPQRKEIIYGTCSTD</sequence>
<accession>A0ABR0BAW4</accession>
<proteinExistence type="predicted"/>
<evidence type="ECO:0000313" key="2">
    <source>
        <dbReference type="Proteomes" id="UP001234178"/>
    </source>
</evidence>
<name>A0ABR0BAW4_9CRUS</name>
<organism evidence="1 2">
    <name type="scientific">Daphnia magna</name>
    <dbReference type="NCBI Taxonomy" id="35525"/>
    <lineage>
        <taxon>Eukaryota</taxon>
        <taxon>Metazoa</taxon>
        <taxon>Ecdysozoa</taxon>
        <taxon>Arthropoda</taxon>
        <taxon>Crustacea</taxon>
        <taxon>Branchiopoda</taxon>
        <taxon>Diplostraca</taxon>
        <taxon>Cladocera</taxon>
        <taxon>Anomopoda</taxon>
        <taxon>Daphniidae</taxon>
        <taxon>Daphnia</taxon>
    </lineage>
</organism>
<evidence type="ECO:0000313" key="1">
    <source>
        <dbReference type="EMBL" id="KAK4045717.1"/>
    </source>
</evidence>